<dbReference type="EMBL" id="AP023086">
    <property type="protein sequence ID" value="BCD96468.1"/>
    <property type="molecule type" value="Genomic_DNA"/>
</dbReference>
<evidence type="ECO:0000313" key="2">
    <source>
        <dbReference type="EMBL" id="BCD96468.1"/>
    </source>
</evidence>
<accession>A0AAN2BJ04</accession>
<gene>
    <name evidence="2" type="ORF">MARGE09_P0668</name>
</gene>
<name>A0AAN2BJ04_9GAMM</name>
<dbReference type="InterPro" id="IPR005509">
    <property type="entry name" value="AfsA_hotdog_dom"/>
</dbReference>
<keyword evidence="3" id="KW-1185">Reference proteome</keyword>
<dbReference type="KEGG" id="marq:MARGE09_P0668"/>
<evidence type="ECO:0000313" key="3">
    <source>
        <dbReference type="Proteomes" id="UP001320119"/>
    </source>
</evidence>
<protein>
    <recommendedName>
        <fullName evidence="1">A-factor biosynthesis hotdog domain-containing protein</fullName>
    </recommendedName>
</protein>
<organism evidence="2 3">
    <name type="scientific">Marinagarivorans cellulosilyticus</name>
    <dbReference type="NCBI Taxonomy" id="2721545"/>
    <lineage>
        <taxon>Bacteria</taxon>
        <taxon>Pseudomonadati</taxon>
        <taxon>Pseudomonadota</taxon>
        <taxon>Gammaproteobacteria</taxon>
        <taxon>Cellvibrionales</taxon>
        <taxon>Cellvibrionaceae</taxon>
        <taxon>Marinagarivorans</taxon>
    </lineage>
</organism>
<feature type="domain" description="A-factor biosynthesis hotdog" evidence="1">
    <location>
        <begin position="84"/>
        <end position="211"/>
    </location>
</feature>
<dbReference type="AlphaFoldDB" id="A0AAN2BJ04"/>
<sequence length="245" mass="28283">MMVKKIYIVGDRFNKFADNENVVSVSKVESDLFKGSLNINGVVYELGQGVSAERVRHILVEVKKYPGLDKYFQFSEIEKSYKNLVHKFNVANSMITKPEKLSANRYRTDVYIDDQCDDIKDHITGQHIPGMALSEACRQMFLAVTELYYLRSQLFSHYFVINTSAIEYYKFVFPLDISINYMIDEFERKSHGSLKFSVTMEVIQAGKVCALVKYGFSTYESKFLHEKESEAAIKALRQDEEVLHA</sequence>
<dbReference type="RefSeq" id="WP_236985967.1">
    <property type="nucleotide sequence ID" value="NZ_AP023086.1"/>
</dbReference>
<dbReference type="Pfam" id="PF03756">
    <property type="entry name" value="AfsA"/>
    <property type="match status" value="1"/>
</dbReference>
<evidence type="ECO:0000259" key="1">
    <source>
        <dbReference type="Pfam" id="PF03756"/>
    </source>
</evidence>
<proteinExistence type="predicted"/>
<dbReference type="Proteomes" id="UP001320119">
    <property type="component" value="Chromosome"/>
</dbReference>
<reference evidence="2 3" key="1">
    <citation type="journal article" date="2022" name="IScience">
        <title>An ultrasensitive nanofiber-based assay for enzymatic hydrolysis and deep-sea microbial degradation of cellulose.</title>
        <authorList>
            <person name="Tsudome M."/>
            <person name="Tachioka M."/>
            <person name="Miyazaki M."/>
            <person name="Uchimura K."/>
            <person name="Tsuda M."/>
            <person name="Takaki Y."/>
            <person name="Deguchi S."/>
        </authorList>
    </citation>
    <scope>NUCLEOTIDE SEQUENCE [LARGE SCALE GENOMIC DNA]</scope>
    <source>
        <strain evidence="2 3">GE09</strain>
    </source>
</reference>